<dbReference type="GO" id="GO:0005840">
    <property type="term" value="C:ribosome"/>
    <property type="evidence" value="ECO:0007669"/>
    <property type="project" value="UniProtKB-KW"/>
</dbReference>
<evidence type="ECO:0000313" key="7">
    <source>
        <dbReference type="Proteomes" id="UP000729701"/>
    </source>
</evidence>
<dbReference type="PANTHER" id="PTHR43648:SF1">
    <property type="entry name" value="ELECTRON TRANSFER FLAVOPROTEIN BETA SUBUNIT LYSINE METHYLTRANSFERASE"/>
    <property type="match status" value="1"/>
</dbReference>
<dbReference type="PIRSF" id="PIRSF000401">
    <property type="entry name" value="RPL11_MTase"/>
    <property type="match status" value="1"/>
</dbReference>
<dbReference type="EMBL" id="JAHHGZ010000005">
    <property type="protein sequence ID" value="MBW4667054.1"/>
    <property type="molecule type" value="Genomic_DNA"/>
</dbReference>
<dbReference type="GO" id="GO:0032259">
    <property type="term" value="P:methylation"/>
    <property type="evidence" value="ECO:0007669"/>
    <property type="project" value="UniProtKB-KW"/>
</dbReference>
<dbReference type="GO" id="GO:0008276">
    <property type="term" value="F:protein methyltransferase activity"/>
    <property type="evidence" value="ECO:0007669"/>
    <property type="project" value="InterPro"/>
</dbReference>
<evidence type="ECO:0000256" key="1">
    <source>
        <dbReference type="ARBA" id="ARBA00009741"/>
    </source>
</evidence>
<reference evidence="6" key="1">
    <citation type="submission" date="2021-05" db="EMBL/GenBank/DDBJ databases">
        <authorList>
            <person name="Pietrasiak N."/>
            <person name="Ward R."/>
            <person name="Stajich J.E."/>
            <person name="Kurbessoian T."/>
        </authorList>
    </citation>
    <scope>NUCLEOTIDE SEQUENCE</scope>
    <source>
        <strain evidence="6">GSE-NOS-MK-12-04C</strain>
    </source>
</reference>
<proteinExistence type="inferred from homology"/>
<keyword evidence="4" id="KW-0808">Transferase</keyword>
<dbReference type="Pfam" id="PF06325">
    <property type="entry name" value="PrmA"/>
    <property type="match status" value="1"/>
</dbReference>
<dbReference type="Proteomes" id="UP000729701">
    <property type="component" value="Unassembled WGS sequence"/>
</dbReference>
<dbReference type="InterPro" id="IPR050078">
    <property type="entry name" value="Ribosomal_L11_MeTrfase_PrmA"/>
</dbReference>
<organism evidence="6 7">
    <name type="scientific">Cyanomargarita calcarea GSE-NOS-MK-12-04C</name>
    <dbReference type="NCBI Taxonomy" id="2839659"/>
    <lineage>
        <taxon>Bacteria</taxon>
        <taxon>Bacillati</taxon>
        <taxon>Cyanobacteriota</taxon>
        <taxon>Cyanophyceae</taxon>
        <taxon>Nostocales</taxon>
        <taxon>Cyanomargaritaceae</taxon>
        <taxon>Cyanomargarita</taxon>
    </lineage>
</organism>
<keyword evidence="5" id="KW-0949">S-adenosyl-L-methionine</keyword>
<evidence type="ECO:0000313" key="6">
    <source>
        <dbReference type="EMBL" id="MBW4667054.1"/>
    </source>
</evidence>
<evidence type="ECO:0000256" key="4">
    <source>
        <dbReference type="ARBA" id="ARBA00022679"/>
    </source>
</evidence>
<dbReference type="InterPro" id="IPR004498">
    <property type="entry name" value="Ribosomal_PrmA_MeTrfase"/>
</dbReference>
<keyword evidence="3 6" id="KW-0489">Methyltransferase</keyword>
<dbReference type="SUPFAM" id="SSF53335">
    <property type="entry name" value="S-adenosyl-L-methionine-dependent methyltransferases"/>
    <property type="match status" value="1"/>
</dbReference>
<accession>A0A951QIG4</accession>
<keyword evidence="6" id="KW-0689">Ribosomal protein</keyword>
<keyword evidence="2" id="KW-0963">Cytoplasm</keyword>
<sequence length="316" mass="34718">MSWMELSLDTTNEAVDWVCTLLATTNYTTDIRVAKYTELTQDVVESSWAFTICFYLPNDAYASIRRSEIVNLLSPLERTGLATALQTAVVKEKLARADIHSPEVRIGQRFVVLSPDAHYHEAADEITLRLKTSLAFGSGLHPATLLSMQLIERHIIPAMNVLDLGCGSGILSVAIAKLGAQVLALDNDPIAIESTTDAVERNGVEQQVTIMEGSLGRGSDLGHWMGGDSLNNVPTIEPTASFDLIVANILTRVHIALVPDFRRSLRQGGLLIAAGFTNDYEEAVTASFLDERFEVVDCERLNEWVAIVFQNKIPDF</sequence>
<evidence type="ECO:0000256" key="3">
    <source>
        <dbReference type="ARBA" id="ARBA00022603"/>
    </source>
</evidence>
<protein>
    <submittedName>
        <fullName evidence="6">50S ribosomal protein L11 methyltransferase</fullName>
    </submittedName>
</protein>
<name>A0A951QIG4_9CYAN</name>
<comment type="similarity">
    <text evidence="1">Belongs to the methyltransferase superfamily. PrmA family.</text>
</comment>
<dbReference type="InterPro" id="IPR029063">
    <property type="entry name" value="SAM-dependent_MTases_sf"/>
</dbReference>
<dbReference type="Gene3D" id="3.40.50.150">
    <property type="entry name" value="Vaccinia Virus protein VP39"/>
    <property type="match status" value="1"/>
</dbReference>
<evidence type="ECO:0000256" key="2">
    <source>
        <dbReference type="ARBA" id="ARBA00022490"/>
    </source>
</evidence>
<dbReference type="CDD" id="cd02440">
    <property type="entry name" value="AdoMet_MTases"/>
    <property type="match status" value="1"/>
</dbReference>
<comment type="caution">
    <text evidence="6">The sequence shown here is derived from an EMBL/GenBank/DDBJ whole genome shotgun (WGS) entry which is preliminary data.</text>
</comment>
<reference evidence="6" key="2">
    <citation type="journal article" date="2022" name="Microbiol. Resour. Announc.">
        <title>Metagenome Sequencing to Explore Phylogenomics of Terrestrial Cyanobacteria.</title>
        <authorList>
            <person name="Ward R.D."/>
            <person name="Stajich J.E."/>
            <person name="Johansen J.R."/>
            <person name="Huntemann M."/>
            <person name="Clum A."/>
            <person name="Foster B."/>
            <person name="Foster B."/>
            <person name="Roux S."/>
            <person name="Palaniappan K."/>
            <person name="Varghese N."/>
            <person name="Mukherjee S."/>
            <person name="Reddy T.B.K."/>
            <person name="Daum C."/>
            <person name="Copeland A."/>
            <person name="Chen I.A."/>
            <person name="Ivanova N.N."/>
            <person name="Kyrpides N.C."/>
            <person name="Shapiro N."/>
            <person name="Eloe-Fadrosh E.A."/>
            <person name="Pietrasiak N."/>
        </authorList>
    </citation>
    <scope>NUCLEOTIDE SEQUENCE</scope>
    <source>
        <strain evidence="6">GSE-NOS-MK-12-04C</strain>
    </source>
</reference>
<dbReference type="PANTHER" id="PTHR43648">
    <property type="entry name" value="ELECTRON TRANSFER FLAVOPROTEIN BETA SUBUNIT LYSINE METHYLTRANSFERASE"/>
    <property type="match status" value="1"/>
</dbReference>
<gene>
    <name evidence="6" type="ORF">KME60_06300</name>
</gene>
<dbReference type="AlphaFoldDB" id="A0A951QIG4"/>
<keyword evidence="6" id="KW-0687">Ribonucleoprotein</keyword>
<evidence type="ECO:0000256" key="5">
    <source>
        <dbReference type="ARBA" id="ARBA00022691"/>
    </source>
</evidence>